<evidence type="ECO:0000313" key="3">
    <source>
        <dbReference type="Proteomes" id="UP000612808"/>
    </source>
</evidence>
<dbReference type="RefSeq" id="WP_203655634.1">
    <property type="nucleotide sequence ID" value="NZ_BAAAZM010000003.1"/>
</dbReference>
<evidence type="ECO:0000259" key="1">
    <source>
        <dbReference type="Pfam" id="PF13472"/>
    </source>
</evidence>
<reference evidence="2" key="1">
    <citation type="submission" date="2021-01" db="EMBL/GenBank/DDBJ databases">
        <title>Whole genome shotgun sequence of Actinocatenispora rupis NBRC 107355.</title>
        <authorList>
            <person name="Komaki H."/>
            <person name="Tamura T."/>
        </authorList>
    </citation>
    <scope>NUCLEOTIDE SEQUENCE</scope>
    <source>
        <strain evidence="2">NBRC 107355</strain>
    </source>
</reference>
<dbReference type="SUPFAM" id="SSF52266">
    <property type="entry name" value="SGNH hydrolase"/>
    <property type="match status" value="1"/>
</dbReference>
<dbReference type="CDD" id="cd01836">
    <property type="entry name" value="FeeA_FeeB_like"/>
    <property type="match status" value="1"/>
</dbReference>
<dbReference type="AlphaFoldDB" id="A0A8J3NB89"/>
<feature type="domain" description="SGNH hydrolase-type esterase" evidence="1">
    <location>
        <begin position="67"/>
        <end position="242"/>
    </location>
</feature>
<dbReference type="PANTHER" id="PTHR30383:SF5">
    <property type="entry name" value="SGNH HYDROLASE-TYPE ESTERASE DOMAIN-CONTAINING PROTEIN"/>
    <property type="match status" value="1"/>
</dbReference>
<gene>
    <name evidence="2" type="ORF">Aru02nite_12910</name>
</gene>
<keyword evidence="3" id="KW-1185">Reference proteome</keyword>
<dbReference type="EMBL" id="BOMB01000007">
    <property type="protein sequence ID" value="GID10402.1"/>
    <property type="molecule type" value="Genomic_DNA"/>
</dbReference>
<dbReference type="InterPro" id="IPR036514">
    <property type="entry name" value="SGNH_hydro_sf"/>
</dbReference>
<dbReference type="InterPro" id="IPR051532">
    <property type="entry name" value="Ester_Hydrolysis_Enzymes"/>
</dbReference>
<name>A0A8J3NB89_9ACTN</name>
<organism evidence="2 3">
    <name type="scientific">Actinocatenispora rupis</name>
    <dbReference type="NCBI Taxonomy" id="519421"/>
    <lineage>
        <taxon>Bacteria</taxon>
        <taxon>Bacillati</taxon>
        <taxon>Actinomycetota</taxon>
        <taxon>Actinomycetes</taxon>
        <taxon>Micromonosporales</taxon>
        <taxon>Micromonosporaceae</taxon>
        <taxon>Actinocatenispora</taxon>
    </lineage>
</organism>
<dbReference type="Proteomes" id="UP000612808">
    <property type="component" value="Unassembled WGS sequence"/>
</dbReference>
<dbReference type="GO" id="GO:0004622">
    <property type="term" value="F:phosphatidylcholine lysophospholipase activity"/>
    <property type="evidence" value="ECO:0007669"/>
    <property type="project" value="TreeGrafter"/>
</dbReference>
<sequence>MKAVRVARIVGRGVLVSTAASVLVTAGILAVETAMALGRRYGQPAVGPGMRATFGPTHAPVLRLAMLGDSTAAGVGVDRVEDTVGGHLAERLAATGVRVELTSAAVSGSGSGDLDPQVARTLLVEPPDLAVILVGGADVVHATAPSQAAAELSAAITRLRDAGTAVVVGTCPELAACRAIAQPLRELVGYAGRRLARAQASATRAADGVPVDLGAATGTVFRADPGMLCPDGFHPSADGYRIWSHALYPAVAALHGSTR</sequence>
<accession>A0A8J3NB89</accession>
<dbReference type="Pfam" id="PF13472">
    <property type="entry name" value="Lipase_GDSL_2"/>
    <property type="match status" value="1"/>
</dbReference>
<protein>
    <recommendedName>
        <fullName evidence="1">SGNH hydrolase-type esterase domain-containing protein</fullName>
    </recommendedName>
</protein>
<proteinExistence type="predicted"/>
<dbReference type="PANTHER" id="PTHR30383">
    <property type="entry name" value="THIOESTERASE 1/PROTEASE 1/LYSOPHOSPHOLIPASE L1"/>
    <property type="match status" value="1"/>
</dbReference>
<dbReference type="Gene3D" id="3.40.50.1110">
    <property type="entry name" value="SGNH hydrolase"/>
    <property type="match status" value="1"/>
</dbReference>
<dbReference type="InterPro" id="IPR013830">
    <property type="entry name" value="SGNH_hydro"/>
</dbReference>
<comment type="caution">
    <text evidence="2">The sequence shown here is derived from an EMBL/GenBank/DDBJ whole genome shotgun (WGS) entry which is preliminary data.</text>
</comment>
<evidence type="ECO:0000313" key="2">
    <source>
        <dbReference type="EMBL" id="GID10402.1"/>
    </source>
</evidence>